<dbReference type="AlphaFoldDB" id="A0A8J3EJP2"/>
<evidence type="ECO:0000256" key="1">
    <source>
        <dbReference type="SAM" id="Phobius"/>
    </source>
</evidence>
<reference evidence="2" key="2">
    <citation type="submission" date="2020-09" db="EMBL/GenBank/DDBJ databases">
        <authorList>
            <person name="Sun Q."/>
            <person name="Zhou Y."/>
        </authorList>
    </citation>
    <scope>NUCLEOTIDE SEQUENCE</scope>
    <source>
        <strain evidence="2">CGMCC 1.12360</strain>
    </source>
</reference>
<gene>
    <name evidence="2" type="ORF">GCM10010978_09360</name>
</gene>
<dbReference type="EMBL" id="BMEV01000012">
    <property type="protein sequence ID" value="GGH72446.1"/>
    <property type="molecule type" value="Genomic_DNA"/>
</dbReference>
<evidence type="ECO:0008006" key="4">
    <source>
        <dbReference type="Google" id="ProtNLM"/>
    </source>
</evidence>
<keyword evidence="1" id="KW-0812">Transmembrane</keyword>
<feature type="transmembrane region" description="Helical" evidence="1">
    <location>
        <begin position="50"/>
        <end position="74"/>
    </location>
</feature>
<dbReference type="RefSeq" id="WP_188391217.1">
    <property type="nucleotide sequence ID" value="NZ_BMEV01000012.1"/>
</dbReference>
<name>A0A8J3EJP2_9BACI</name>
<keyword evidence="3" id="KW-1185">Reference proteome</keyword>
<evidence type="ECO:0000313" key="3">
    <source>
        <dbReference type="Proteomes" id="UP000602050"/>
    </source>
</evidence>
<dbReference type="Proteomes" id="UP000602050">
    <property type="component" value="Unassembled WGS sequence"/>
</dbReference>
<reference evidence="2" key="1">
    <citation type="journal article" date="2014" name="Int. J. Syst. Evol. Microbiol.">
        <title>Complete genome sequence of Corynebacterium casei LMG S-19264T (=DSM 44701T), isolated from a smear-ripened cheese.</title>
        <authorList>
            <consortium name="US DOE Joint Genome Institute (JGI-PGF)"/>
            <person name="Walter F."/>
            <person name="Albersmeier A."/>
            <person name="Kalinowski J."/>
            <person name="Ruckert C."/>
        </authorList>
    </citation>
    <scope>NUCLEOTIDE SEQUENCE</scope>
    <source>
        <strain evidence="2">CGMCC 1.12360</strain>
    </source>
</reference>
<organism evidence="2 3">
    <name type="scientific">Compostibacillus humi</name>
    <dbReference type="NCBI Taxonomy" id="1245525"/>
    <lineage>
        <taxon>Bacteria</taxon>
        <taxon>Bacillati</taxon>
        <taxon>Bacillota</taxon>
        <taxon>Bacilli</taxon>
        <taxon>Bacillales</taxon>
        <taxon>Bacillaceae</taxon>
        <taxon>Compostibacillus</taxon>
    </lineage>
</organism>
<accession>A0A8J3EJP2</accession>
<proteinExistence type="predicted"/>
<dbReference type="Pfam" id="PF10027">
    <property type="entry name" value="DUF2269"/>
    <property type="match status" value="1"/>
</dbReference>
<dbReference type="InterPro" id="IPR018729">
    <property type="entry name" value="DUF2269_transmembrane"/>
</dbReference>
<keyword evidence="1" id="KW-1133">Transmembrane helix</keyword>
<sequence length="152" mass="17444">MTFYELLVFIHVFSAILGMGPGLVMTFVVTSAKPKNMTELKHAFAIRNSLHILTMIGGVLLLVTGLIMGILNPYWFSQGWYITSLILYLIALSFGPFLLKPRSVPIKKLFKTYEGEEIPEEYYRLSKRLFQVEHVENLIFVVIITLMILKPF</sequence>
<feature type="transmembrane region" description="Helical" evidence="1">
    <location>
        <begin position="129"/>
        <end position="149"/>
    </location>
</feature>
<evidence type="ECO:0000313" key="2">
    <source>
        <dbReference type="EMBL" id="GGH72446.1"/>
    </source>
</evidence>
<feature type="transmembrane region" description="Helical" evidence="1">
    <location>
        <begin position="6"/>
        <end position="29"/>
    </location>
</feature>
<feature type="transmembrane region" description="Helical" evidence="1">
    <location>
        <begin position="80"/>
        <end position="99"/>
    </location>
</feature>
<keyword evidence="1" id="KW-0472">Membrane</keyword>
<comment type="caution">
    <text evidence="2">The sequence shown here is derived from an EMBL/GenBank/DDBJ whole genome shotgun (WGS) entry which is preliminary data.</text>
</comment>
<protein>
    <recommendedName>
        <fullName evidence="4">DUF2269 family protein</fullName>
    </recommendedName>
</protein>